<evidence type="ECO:0000313" key="2">
    <source>
        <dbReference type="EMBL" id="AKY03524.1"/>
    </source>
</evidence>
<reference evidence="2 3" key="1">
    <citation type="submission" date="2015-06" db="EMBL/GenBank/DDBJ databases">
        <authorList>
            <person name="Zinanti J.F."/>
            <person name="Ahmed T."/>
            <person name="Alvarez G.E."/>
            <person name="Cox E.C."/>
            <person name="Garcia C."/>
            <person name="Layton S.R."/>
            <person name="Bhuiyan S."/>
            <person name="Donegan-Quick R."/>
            <person name="Benjamin R.C."/>
            <person name="Hughes L.E."/>
            <person name="Bradley K.W."/>
            <person name="Asai D.J."/>
            <person name="Bowman C.A."/>
            <person name="Russell D.A."/>
            <person name="Pope W.H."/>
            <person name="Jacobs-Sera D."/>
            <person name="Hendrix R.W."/>
            <person name="Hatfull G.F."/>
        </authorList>
    </citation>
    <scope>NUCLEOTIDE SEQUENCE [LARGE SCALE GENOMIC DNA]</scope>
</reference>
<dbReference type="Pfam" id="PF24192">
    <property type="entry name" value="DUF7417"/>
    <property type="match status" value="1"/>
</dbReference>
<feature type="domain" description="DUF7417" evidence="1">
    <location>
        <begin position="1"/>
        <end position="64"/>
    </location>
</feature>
<sequence length="67" mass="7236">MSKMGNLVVELIDYESGNLDDAETLDLFGRLIKSGFAWSLQGSYGRTAQALINEGWIGEDGTVLATP</sequence>
<organism evidence="2 3">
    <name type="scientific">Streptomyces phage Danzina</name>
    <dbReference type="NCBI Taxonomy" id="1690427"/>
    <lineage>
        <taxon>Viruses</taxon>
        <taxon>Duplodnaviria</taxon>
        <taxon>Heunggongvirae</taxon>
        <taxon>Uroviricota</taxon>
        <taxon>Caudoviricetes</taxon>
        <taxon>Arquatrovirinae</taxon>
        <taxon>Likavirus</taxon>
        <taxon>Likavirus danzina</taxon>
    </lineage>
</organism>
<dbReference type="Proteomes" id="UP000225844">
    <property type="component" value="Segment"/>
</dbReference>
<gene>
    <name evidence="2" type="ORF">SEA_DANZINA_69</name>
</gene>
<proteinExistence type="predicted"/>
<evidence type="ECO:0000313" key="3">
    <source>
        <dbReference type="Proteomes" id="UP000225844"/>
    </source>
</evidence>
<dbReference type="EMBL" id="KT124228">
    <property type="protein sequence ID" value="AKY03524.1"/>
    <property type="molecule type" value="Genomic_DNA"/>
</dbReference>
<evidence type="ECO:0000259" key="1">
    <source>
        <dbReference type="Pfam" id="PF24192"/>
    </source>
</evidence>
<dbReference type="InterPro" id="IPR055840">
    <property type="entry name" value="DUF7417"/>
</dbReference>
<protein>
    <recommendedName>
        <fullName evidence="1">DUF7417 domain-containing protein</fullName>
    </recommendedName>
</protein>
<name>A0A0K1Y9G5_9CAUD</name>
<accession>A0A0K1Y9G5</accession>
<keyword evidence="3" id="KW-1185">Reference proteome</keyword>